<evidence type="ECO:0000313" key="2">
    <source>
        <dbReference type="Proteomes" id="UP000630353"/>
    </source>
</evidence>
<dbReference type="EMBL" id="BMZS01000004">
    <property type="protein sequence ID" value="GHD49105.1"/>
    <property type="molecule type" value="Genomic_DNA"/>
</dbReference>
<dbReference type="Pfam" id="PF00480">
    <property type="entry name" value="ROK"/>
    <property type="match status" value="1"/>
</dbReference>
<dbReference type="InterPro" id="IPR043129">
    <property type="entry name" value="ATPase_NBD"/>
</dbReference>
<accession>A0A918XS81</accession>
<keyword evidence="2" id="KW-1185">Reference proteome</keyword>
<dbReference type="PANTHER" id="PTHR18964">
    <property type="entry name" value="ROK (REPRESSOR, ORF, KINASE) FAMILY"/>
    <property type="match status" value="1"/>
</dbReference>
<dbReference type="InterPro" id="IPR036388">
    <property type="entry name" value="WH-like_DNA-bd_sf"/>
</dbReference>
<dbReference type="Gene3D" id="3.30.420.40">
    <property type="match status" value="2"/>
</dbReference>
<dbReference type="SUPFAM" id="SSF46785">
    <property type="entry name" value="Winged helix' DNA-binding domain"/>
    <property type="match status" value="1"/>
</dbReference>
<name>A0A918XS81_9PROT</name>
<protein>
    <submittedName>
        <fullName evidence="1">Transcriptional regulator</fullName>
    </submittedName>
</protein>
<dbReference type="RefSeq" id="WP_189989120.1">
    <property type="nucleotide sequence ID" value="NZ_BMZS01000004.1"/>
</dbReference>
<dbReference type="Pfam" id="PF13412">
    <property type="entry name" value="HTH_24"/>
    <property type="match status" value="1"/>
</dbReference>
<dbReference type="SUPFAM" id="SSF53067">
    <property type="entry name" value="Actin-like ATPase domain"/>
    <property type="match status" value="1"/>
</dbReference>
<reference evidence="1" key="1">
    <citation type="journal article" date="2014" name="Int. J. Syst. Evol. Microbiol.">
        <title>Complete genome sequence of Corynebacterium casei LMG S-19264T (=DSM 44701T), isolated from a smear-ripened cheese.</title>
        <authorList>
            <consortium name="US DOE Joint Genome Institute (JGI-PGF)"/>
            <person name="Walter F."/>
            <person name="Albersmeier A."/>
            <person name="Kalinowski J."/>
            <person name="Ruckert C."/>
        </authorList>
    </citation>
    <scope>NUCLEOTIDE SEQUENCE</scope>
    <source>
        <strain evidence="1">KCTC 42651</strain>
    </source>
</reference>
<dbReference type="Proteomes" id="UP000630353">
    <property type="component" value="Unassembled WGS sequence"/>
</dbReference>
<dbReference type="PANTHER" id="PTHR18964:SF173">
    <property type="entry name" value="GLUCOKINASE"/>
    <property type="match status" value="1"/>
</dbReference>
<reference evidence="1" key="2">
    <citation type="submission" date="2020-09" db="EMBL/GenBank/DDBJ databases">
        <authorList>
            <person name="Sun Q."/>
            <person name="Kim S."/>
        </authorList>
    </citation>
    <scope>NUCLEOTIDE SEQUENCE</scope>
    <source>
        <strain evidence="1">KCTC 42651</strain>
    </source>
</reference>
<evidence type="ECO:0000313" key="1">
    <source>
        <dbReference type="EMBL" id="GHD49105.1"/>
    </source>
</evidence>
<sequence length="414" mass="43182">MTVPTRTTVKDTNRARLIRQLRRHGPMARVALARRTRLSAGAVSAITGELIDEGILCELAAPAPAPAEGAAGPRGRPPVELGLNPDHARVAAVSIRMNLIEGVVADFSGRAIARHAVVCQTRSLDAAGVIERCAQAIDGALERAPGPGPRAIGLAAQGMVDPGTGRQLWSPVLRTGSMDLAAPVAARFGVPVLVENDAAATSLAVVRDQPDLQRGLVAVLMLGHGVGMGLLRDGGAFPGSRGFSSEIGHVRRLPGGAQCRCGQRGCIEAYLADYALYRDGRSLADLPHTDSQQPTEDHMVELARRAEAGEPGLLALYQEAGVALADAISIVGSVLAPRRIVVTGSGLRAFRLMEPTFRSALARAFAPGLVPERDVLFVPGGAERITAGMAHLALEAVDAGLAERPDRQVFSAAG</sequence>
<comment type="caution">
    <text evidence="1">The sequence shown here is derived from an EMBL/GenBank/DDBJ whole genome shotgun (WGS) entry which is preliminary data.</text>
</comment>
<gene>
    <name evidence="1" type="ORF">GCM10017083_20980</name>
</gene>
<dbReference type="InterPro" id="IPR000600">
    <property type="entry name" value="ROK"/>
</dbReference>
<dbReference type="InterPro" id="IPR036390">
    <property type="entry name" value="WH_DNA-bd_sf"/>
</dbReference>
<proteinExistence type="predicted"/>
<organism evidence="1 2">
    <name type="scientific">Thalassobaculum fulvum</name>
    <dbReference type="NCBI Taxonomy" id="1633335"/>
    <lineage>
        <taxon>Bacteria</taxon>
        <taxon>Pseudomonadati</taxon>
        <taxon>Pseudomonadota</taxon>
        <taxon>Alphaproteobacteria</taxon>
        <taxon>Rhodospirillales</taxon>
        <taxon>Thalassobaculaceae</taxon>
        <taxon>Thalassobaculum</taxon>
    </lineage>
</organism>
<dbReference type="AlphaFoldDB" id="A0A918XS81"/>
<dbReference type="Gene3D" id="1.10.10.10">
    <property type="entry name" value="Winged helix-like DNA-binding domain superfamily/Winged helix DNA-binding domain"/>
    <property type="match status" value="1"/>
</dbReference>